<dbReference type="EC" id="1.1.1.42" evidence="8"/>
<keyword evidence="3 8" id="KW-0816">Tricarboxylic acid cycle</keyword>
<name>A0A810QBF6_9FIRM</name>
<dbReference type="PANTHER" id="PTHR11822">
    <property type="entry name" value="NADP-SPECIFIC ISOCITRATE DEHYDROGENASE"/>
    <property type="match status" value="1"/>
</dbReference>
<comment type="catalytic activity">
    <reaction evidence="8">
        <text>D-threo-isocitrate + NADP(+) = 2-oxoglutarate + CO2 + NADPH</text>
        <dbReference type="Rhea" id="RHEA:19629"/>
        <dbReference type="ChEBI" id="CHEBI:15562"/>
        <dbReference type="ChEBI" id="CHEBI:16526"/>
        <dbReference type="ChEBI" id="CHEBI:16810"/>
        <dbReference type="ChEBI" id="CHEBI:57783"/>
        <dbReference type="ChEBI" id="CHEBI:58349"/>
        <dbReference type="EC" id="1.1.1.42"/>
    </reaction>
</comment>
<feature type="site" description="Critical for catalysis" evidence="9">
    <location>
        <position position="139"/>
    </location>
</feature>
<dbReference type="NCBIfam" id="NF006156">
    <property type="entry name" value="PRK08299.1"/>
    <property type="match status" value="1"/>
</dbReference>
<dbReference type="Proteomes" id="UP000681035">
    <property type="component" value="Chromosome"/>
</dbReference>
<evidence type="ECO:0000313" key="14">
    <source>
        <dbReference type="Proteomes" id="UP000681035"/>
    </source>
</evidence>
<evidence type="ECO:0000256" key="8">
    <source>
        <dbReference type="PIRNR" id="PIRNR000108"/>
    </source>
</evidence>
<dbReference type="NCBIfam" id="TIGR00127">
    <property type="entry name" value="nadp_idh_euk"/>
    <property type="match status" value="1"/>
</dbReference>
<accession>A0A810QBF6</accession>
<keyword evidence="14" id="KW-1185">Reference proteome</keyword>
<keyword evidence="7 8" id="KW-0464">Manganese</keyword>
<keyword evidence="8" id="KW-0521">NADP</keyword>
<dbReference type="GO" id="GO:0004450">
    <property type="term" value="F:isocitrate dehydrogenase (NADP+) activity"/>
    <property type="evidence" value="ECO:0007669"/>
    <property type="project" value="UniProtKB-UniRule"/>
</dbReference>
<evidence type="ECO:0000256" key="10">
    <source>
        <dbReference type="PIRSR" id="PIRSR000108-2"/>
    </source>
</evidence>
<evidence type="ECO:0000259" key="12">
    <source>
        <dbReference type="SMART" id="SM01329"/>
    </source>
</evidence>
<feature type="binding site" evidence="11">
    <location>
        <position position="251"/>
    </location>
    <ligand>
        <name>Mn(2+)</name>
        <dbReference type="ChEBI" id="CHEBI:29035"/>
    </ligand>
</feature>
<sequence length="406" mass="45800">MEKIKMPHPIAELDGDEMTHVLWGKIKEQLILPFVELNTEYYDLGLPNRERTADQVTRDAAEAIRRLHIGVKCATITPNLQRQEEYGLSQLWKSPNATIRAALDGTVFRAPILISRVKPVVTSWKKPVTIARHAYGDLYKAVEYRVPGKGKAELVFTDENGVETSRQTVYQFSGPGVVQAMHNRDDSILSFARCCFSYGLSVGQDVWFSSKDTISKDYDQTFKLLFQKVYDEEYRTAFEKAGLTYRYALIDDVAAKVIRSPGGIIWACKNYDGDVMSDLIAAASGSLPMMTSVLVSPDGNFEYEAAHGTVTDHFYRWRRGEKVSTNPLATMVAWAGALRKRGEWDKNQRLVDYSDCLNQAGLDVFEEGYLSEDLAALCDPADLKEMPDNDRLLSLIRQRLEVLLAQ</sequence>
<dbReference type="GO" id="GO:0046872">
    <property type="term" value="F:metal ion binding"/>
    <property type="evidence" value="ECO:0007669"/>
    <property type="project" value="UniProtKB-KW"/>
</dbReference>
<gene>
    <name evidence="13" type="ORF">MM50RIKEN_16460</name>
</gene>
<keyword evidence="6 8" id="KW-0560">Oxidoreductase</keyword>
<dbReference type="GO" id="GO:0006102">
    <property type="term" value="P:isocitrate metabolic process"/>
    <property type="evidence" value="ECO:0007669"/>
    <property type="project" value="UniProtKB-UniRule"/>
</dbReference>
<dbReference type="AlphaFoldDB" id="A0A810QBF6"/>
<feature type="binding site" evidence="10">
    <location>
        <position position="77"/>
    </location>
    <ligand>
        <name>D-threo-isocitrate</name>
        <dbReference type="ChEBI" id="CHEBI:15562"/>
    </ligand>
</feature>
<dbReference type="InterPro" id="IPR024084">
    <property type="entry name" value="IsoPropMal-DH-like_dom"/>
</dbReference>
<proteinExistence type="inferred from homology"/>
<dbReference type="RefSeq" id="WP_213540533.1">
    <property type="nucleotide sequence ID" value="NZ_AP023418.1"/>
</dbReference>
<feature type="binding site" evidence="10">
    <location>
        <position position="109"/>
    </location>
    <ligand>
        <name>D-threo-isocitrate</name>
        <dbReference type="ChEBI" id="CHEBI:15562"/>
    </ligand>
</feature>
<keyword evidence="5 8" id="KW-0460">Magnesium</keyword>
<evidence type="ECO:0000256" key="2">
    <source>
        <dbReference type="ARBA" id="ARBA00007769"/>
    </source>
</evidence>
<feature type="site" description="Critical for catalysis" evidence="9">
    <location>
        <position position="211"/>
    </location>
</feature>
<dbReference type="SUPFAM" id="SSF53659">
    <property type="entry name" value="Isocitrate/Isopropylmalate dehydrogenase-like"/>
    <property type="match status" value="1"/>
</dbReference>
<dbReference type="KEGG" id="vcop:MM50RIKEN_16460"/>
<dbReference type="GO" id="GO:0006099">
    <property type="term" value="P:tricarboxylic acid cycle"/>
    <property type="evidence" value="ECO:0007669"/>
    <property type="project" value="UniProtKB-KW"/>
</dbReference>
<evidence type="ECO:0000256" key="6">
    <source>
        <dbReference type="ARBA" id="ARBA00023002"/>
    </source>
</evidence>
<dbReference type="PIRSF" id="PIRSF000108">
    <property type="entry name" value="IDH_NADP"/>
    <property type="match status" value="1"/>
</dbReference>
<evidence type="ECO:0000256" key="4">
    <source>
        <dbReference type="ARBA" id="ARBA00022723"/>
    </source>
</evidence>
<evidence type="ECO:0000256" key="11">
    <source>
        <dbReference type="PIRSR" id="PIRSR000108-3"/>
    </source>
</evidence>
<feature type="binding site" evidence="11">
    <location>
        <position position="274"/>
    </location>
    <ligand>
        <name>Mn(2+)</name>
        <dbReference type="ChEBI" id="CHEBI:29035"/>
    </ligand>
</feature>
<organism evidence="13 14">
    <name type="scientific">Vescimonas coprocola</name>
    <dbReference type="NCBI Taxonomy" id="2714355"/>
    <lineage>
        <taxon>Bacteria</taxon>
        <taxon>Bacillati</taxon>
        <taxon>Bacillota</taxon>
        <taxon>Clostridia</taxon>
        <taxon>Eubacteriales</taxon>
        <taxon>Oscillospiraceae</taxon>
        <taxon>Vescimonas</taxon>
    </lineage>
</organism>
<comment type="similarity">
    <text evidence="2 8">Belongs to the isocitrate and isopropylmalate dehydrogenases family.</text>
</comment>
<feature type="binding site" evidence="10">
    <location>
        <position position="132"/>
    </location>
    <ligand>
        <name>D-threo-isocitrate</name>
        <dbReference type="ChEBI" id="CHEBI:15562"/>
    </ligand>
</feature>
<reference evidence="13" key="1">
    <citation type="submission" date="2020-09" db="EMBL/GenBank/DDBJ databases">
        <title>New species isolated from human feces.</title>
        <authorList>
            <person name="Kitahara M."/>
            <person name="Shigeno Y."/>
            <person name="Shime M."/>
            <person name="Matsumoto Y."/>
            <person name="Nakamura S."/>
            <person name="Motooka D."/>
            <person name="Fukuoka S."/>
            <person name="Nishikawa H."/>
            <person name="Benno Y."/>
        </authorList>
    </citation>
    <scope>NUCLEOTIDE SEQUENCE</scope>
    <source>
        <strain evidence="13">MM50</strain>
    </source>
</reference>
<dbReference type="EMBL" id="AP023418">
    <property type="protein sequence ID" value="BCK81883.1"/>
    <property type="molecule type" value="Genomic_DNA"/>
</dbReference>
<evidence type="ECO:0000256" key="5">
    <source>
        <dbReference type="ARBA" id="ARBA00022842"/>
    </source>
</evidence>
<protein>
    <recommendedName>
        <fullName evidence="8">Isocitrate dehydrogenase [NADP]</fullName>
        <ecNumber evidence="8">1.1.1.42</ecNumber>
    </recommendedName>
</protein>
<comment type="cofactor">
    <cofactor evidence="1">
        <name>Mn(2+)</name>
        <dbReference type="ChEBI" id="CHEBI:29035"/>
    </cofactor>
</comment>
<evidence type="ECO:0000256" key="1">
    <source>
        <dbReference type="ARBA" id="ARBA00001936"/>
    </source>
</evidence>
<evidence type="ECO:0000256" key="9">
    <source>
        <dbReference type="PIRSR" id="PIRSR000108-1"/>
    </source>
</evidence>
<evidence type="ECO:0000313" key="13">
    <source>
        <dbReference type="EMBL" id="BCK81883.1"/>
    </source>
</evidence>
<keyword evidence="4 8" id="KW-0479">Metal-binding</keyword>
<feature type="domain" description="Isopropylmalate dehydrogenase-like" evidence="12">
    <location>
        <begin position="9"/>
        <end position="390"/>
    </location>
</feature>
<feature type="binding site" evidence="10">
    <location>
        <begin position="94"/>
        <end position="100"/>
    </location>
    <ligand>
        <name>D-threo-isocitrate</name>
        <dbReference type="ChEBI" id="CHEBI:15562"/>
    </ligand>
</feature>
<evidence type="ECO:0000256" key="3">
    <source>
        <dbReference type="ARBA" id="ARBA00022532"/>
    </source>
</evidence>
<evidence type="ECO:0000256" key="7">
    <source>
        <dbReference type="ARBA" id="ARBA00023211"/>
    </source>
</evidence>
<dbReference type="SMART" id="SM01329">
    <property type="entry name" value="Iso_dh"/>
    <property type="match status" value="1"/>
</dbReference>
<dbReference type="Pfam" id="PF00180">
    <property type="entry name" value="Iso_dh"/>
    <property type="match status" value="1"/>
</dbReference>
<dbReference type="Gene3D" id="3.40.718.10">
    <property type="entry name" value="Isopropylmalate Dehydrogenase"/>
    <property type="match status" value="1"/>
</dbReference>
<comment type="cofactor">
    <cofactor evidence="8 11">
        <name>Mg(2+)</name>
        <dbReference type="ChEBI" id="CHEBI:18420"/>
    </cofactor>
    <cofactor evidence="8 11">
        <name>Mn(2+)</name>
        <dbReference type="ChEBI" id="CHEBI:29035"/>
    </cofactor>
    <text evidence="8 11">Binds 1 Mg(2+) or Mn(2+) ion per subunit.</text>
</comment>
<dbReference type="InterPro" id="IPR004790">
    <property type="entry name" value="Isocitrate_DH_NADP"/>
</dbReference>
<dbReference type="PANTHER" id="PTHR11822:SF21">
    <property type="entry name" value="ISOCITRATE DEHYDROGENASE [NADP], MITOCHONDRIAL"/>
    <property type="match status" value="1"/>
</dbReference>